<dbReference type="AlphaFoldDB" id="A0AAD5CM49"/>
<dbReference type="PANTHER" id="PTHR14208">
    <property type="entry name" value="BASIC LEUCINE ZIPPER AND W2 DOMAIN-CONTAINING PROTEIN"/>
    <property type="match status" value="1"/>
</dbReference>
<dbReference type="GO" id="GO:0016020">
    <property type="term" value="C:membrane"/>
    <property type="evidence" value="ECO:0007669"/>
    <property type="project" value="TreeGrafter"/>
</dbReference>
<dbReference type="PANTHER" id="PTHR14208:SF2">
    <property type="entry name" value="PROTEIN KRASAVIETZ"/>
    <property type="match status" value="1"/>
</dbReference>
<name>A0AAD5CM49_AMBAR</name>
<reference evidence="2" key="1">
    <citation type="submission" date="2022-06" db="EMBL/GenBank/DDBJ databases">
        <title>Uncovering the hologenomic basis of an extraordinary plant invasion.</title>
        <authorList>
            <person name="Bieker V.C."/>
            <person name="Martin M.D."/>
            <person name="Gilbert T."/>
            <person name="Hodgins K."/>
            <person name="Battlay P."/>
            <person name="Petersen B."/>
            <person name="Wilson J."/>
        </authorList>
    </citation>
    <scope>NUCLEOTIDE SEQUENCE</scope>
    <source>
        <strain evidence="2">AA19_3_7</strain>
        <tissue evidence="2">Leaf</tissue>
    </source>
</reference>
<accession>A0AAD5CM49</accession>
<proteinExistence type="predicted"/>
<dbReference type="InterPro" id="IPR016024">
    <property type="entry name" value="ARM-type_fold"/>
</dbReference>
<dbReference type="GO" id="GO:0005737">
    <property type="term" value="C:cytoplasm"/>
    <property type="evidence" value="ECO:0007669"/>
    <property type="project" value="TreeGrafter"/>
</dbReference>
<evidence type="ECO:0000256" key="1">
    <source>
        <dbReference type="SAM" id="Phobius"/>
    </source>
</evidence>
<gene>
    <name evidence="2" type="ORF">M8C21_007464</name>
</gene>
<evidence type="ECO:0000313" key="2">
    <source>
        <dbReference type="EMBL" id="KAI7743285.1"/>
    </source>
</evidence>
<dbReference type="SUPFAM" id="SSF48371">
    <property type="entry name" value="ARM repeat"/>
    <property type="match status" value="1"/>
</dbReference>
<dbReference type="Proteomes" id="UP001206925">
    <property type="component" value="Unassembled WGS sequence"/>
</dbReference>
<feature type="non-terminal residue" evidence="2">
    <location>
        <position position="1"/>
    </location>
</feature>
<dbReference type="EMBL" id="JAMZMK010007753">
    <property type="protein sequence ID" value="KAI7743285.1"/>
    <property type="molecule type" value="Genomic_DNA"/>
</dbReference>
<protein>
    <submittedName>
        <fullName evidence="2">Uncharacterized protein</fullName>
    </submittedName>
</protein>
<keyword evidence="1" id="KW-0472">Membrane</keyword>
<comment type="caution">
    <text evidence="2">The sequence shown here is derived from an EMBL/GenBank/DDBJ whole genome shotgun (WGS) entry which is preliminary data.</text>
</comment>
<sequence length="230" mass="25721">KNQQQNANLAFPQAKAWAKLLNTFCTSGKLELELLQMVQVQCYEDTRLMKFPEVEKLCESVGGICGLLGVVKDWLLIAYSLLMITDTITPLNLLGYVIAFLGECHLFRFVHLSGAYNMENLQEQISRGVLTDPYIACVLNCMFCIFYVSYSLPFGGVKDSGFGRFAGVHRCKFHAGNTRASGWIYGWAFVPESNRLLASASTIYKVFRADVLHTSTPSGFRRVSSINACR</sequence>
<keyword evidence="3" id="KW-1185">Reference proteome</keyword>
<organism evidence="2 3">
    <name type="scientific">Ambrosia artemisiifolia</name>
    <name type="common">Common ragweed</name>
    <dbReference type="NCBI Taxonomy" id="4212"/>
    <lineage>
        <taxon>Eukaryota</taxon>
        <taxon>Viridiplantae</taxon>
        <taxon>Streptophyta</taxon>
        <taxon>Embryophyta</taxon>
        <taxon>Tracheophyta</taxon>
        <taxon>Spermatophyta</taxon>
        <taxon>Magnoliopsida</taxon>
        <taxon>eudicotyledons</taxon>
        <taxon>Gunneridae</taxon>
        <taxon>Pentapetalae</taxon>
        <taxon>asterids</taxon>
        <taxon>campanulids</taxon>
        <taxon>Asterales</taxon>
        <taxon>Asteraceae</taxon>
        <taxon>Asteroideae</taxon>
        <taxon>Heliantheae alliance</taxon>
        <taxon>Heliantheae</taxon>
        <taxon>Ambrosia</taxon>
    </lineage>
</organism>
<dbReference type="InterPro" id="IPR051245">
    <property type="entry name" value="eIF5-mimic_regulator"/>
</dbReference>
<evidence type="ECO:0000313" key="3">
    <source>
        <dbReference type="Proteomes" id="UP001206925"/>
    </source>
</evidence>
<keyword evidence="1" id="KW-0812">Transmembrane</keyword>
<feature type="transmembrane region" description="Helical" evidence="1">
    <location>
        <begin position="133"/>
        <end position="152"/>
    </location>
</feature>
<keyword evidence="1" id="KW-1133">Transmembrane helix</keyword>